<proteinExistence type="predicted"/>
<gene>
    <name evidence="1" type="ORF">QR680_000580</name>
</gene>
<protein>
    <submittedName>
        <fullName evidence="1">Uncharacterized protein</fullName>
    </submittedName>
</protein>
<evidence type="ECO:0000313" key="2">
    <source>
        <dbReference type="Proteomes" id="UP001175271"/>
    </source>
</evidence>
<reference evidence="1" key="1">
    <citation type="submission" date="2023-06" db="EMBL/GenBank/DDBJ databases">
        <title>Genomic analysis of the entomopathogenic nematode Steinernema hermaphroditum.</title>
        <authorList>
            <person name="Schwarz E.M."/>
            <person name="Heppert J.K."/>
            <person name="Baniya A."/>
            <person name="Schwartz H.T."/>
            <person name="Tan C.-H."/>
            <person name="Antoshechkin I."/>
            <person name="Sternberg P.W."/>
            <person name="Goodrich-Blair H."/>
            <person name="Dillman A.R."/>
        </authorList>
    </citation>
    <scope>NUCLEOTIDE SEQUENCE</scope>
    <source>
        <strain evidence="1">PS9179</strain>
        <tissue evidence="1">Whole animal</tissue>
    </source>
</reference>
<accession>A0AA39GV34</accession>
<dbReference type="Proteomes" id="UP001175271">
    <property type="component" value="Unassembled WGS sequence"/>
</dbReference>
<comment type="caution">
    <text evidence="1">The sequence shown here is derived from an EMBL/GenBank/DDBJ whole genome shotgun (WGS) entry which is preliminary data.</text>
</comment>
<organism evidence="1 2">
    <name type="scientific">Steinernema hermaphroditum</name>
    <dbReference type="NCBI Taxonomy" id="289476"/>
    <lineage>
        <taxon>Eukaryota</taxon>
        <taxon>Metazoa</taxon>
        <taxon>Ecdysozoa</taxon>
        <taxon>Nematoda</taxon>
        <taxon>Chromadorea</taxon>
        <taxon>Rhabditida</taxon>
        <taxon>Tylenchina</taxon>
        <taxon>Panagrolaimomorpha</taxon>
        <taxon>Strongyloidoidea</taxon>
        <taxon>Steinernematidae</taxon>
        <taxon>Steinernema</taxon>
    </lineage>
</organism>
<dbReference type="EMBL" id="JAUCMV010000005">
    <property type="protein sequence ID" value="KAK0394125.1"/>
    <property type="molecule type" value="Genomic_DNA"/>
</dbReference>
<name>A0AA39GV34_9BILA</name>
<sequence>MDYRYESHFEKKGPEDMRTTSAEKEYDVLVQVKRKIPIYKELEASPNYRSSTPALKQELIDCVRVNNGFETVTFASASAVSTAQRAQSPPVVANGAGHLVSIVMSRNPTEIHPNYSMNFQDKDWIAHQLPKQEEITVPYEHRPDSEVEIHPNISHLVPIPKCQQSVDAIDCLKRMHTIHSQTEPCLFDETAVKK</sequence>
<keyword evidence="2" id="KW-1185">Reference proteome</keyword>
<evidence type="ECO:0000313" key="1">
    <source>
        <dbReference type="EMBL" id="KAK0394125.1"/>
    </source>
</evidence>
<dbReference type="AlphaFoldDB" id="A0AA39GV34"/>